<dbReference type="PANTHER" id="PTHR13696">
    <property type="entry name" value="P-LOOP CONTAINING NUCLEOSIDE TRIPHOSPHATE HYDROLASE"/>
    <property type="match status" value="1"/>
</dbReference>
<evidence type="ECO:0000313" key="2">
    <source>
        <dbReference type="EMBL" id="ABA74928.1"/>
    </source>
</evidence>
<protein>
    <submittedName>
        <fullName evidence="2">Putative ATPase involved in chromosome partitioning</fullName>
    </submittedName>
</protein>
<dbReference type="SUPFAM" id="SSF52540">
    <property type="entry name" value="P-loop containing nucleoside triphosphate hydrolases"/>
    <property type="match status" value="1"/>
</dbReference>
<dbReference type="CDD" id="cd02042">
    <property type="entry name" value="ParAB_family"/>
    <property type="match status" value="1"/>
</dbReference>
<dbReference type="AlphaFoldDB" id="Q3KBC6"/>
<dbReference type="Gene3D" id="3.40.50.300">
    <property type="entry name" value="P-loop containing nucleotide triphosphate hydrolases"/>
    <property type="match status" value="1"/>
</dbReference>
<proteinExistence type="predicted"/>
<sequence length="359" mass="39850">MAVRNIFAFYNNKGGVGKTTLCQNAASLYAENNPEQLVLVIDLCPQANISQFFLGGAHVGYAANQRLQSQATRRNVVGFMDWLIKGNSGFTSLPMSYMTQVSQYNTHVTENLHLIAGDSFLESQTLALNFQTMNPGNIHAWKEYVTAIERLCALELQKSNYEDMTVFIDCNPSFSIYTQMALVSSTSLIVPTMADFSSLEGIKGILMLLYGKYPSSAAQKYASSVITFSSQVKTFGLKLPTLYEIPFNNFTVNAGVASAYESVRLELINYAWSQFQADPTIFASSNTPPANLEQWEDLYTSNIKDFHTAGKVSSSLGIPLHRLPLQSSYLMPNGQNIGLPPRNYKESLDHLTEFVRKLA</sequence>
<dbReference type="InterPro" id="IPR027417">
    <property type="entry name" value="P-loop_NTPase"/>
</dbReference>
<dbReference type="HOGENOM" id="CLU_066820_0_0_6"/>
<accession>Q3KBC6</accession>
<dbReference type="KEGG" id="pfo:Pfl01_3190"/>
<name>Q3KBC6_PSEPF</name>
<dbReference type="Proteomes" id="UP000002704">
    <property type="component" value="Chromosome"/>
</dbReference>
<dbReference type="InterPro" id="IPR025669">
    <property type="entry name" value="AAA_dom"/>
</dbReference>
<dbReference type="RefSeq" id="WP_011334572.1">
    <property type="nucleotide sequence ID" value="NC_007492.2"/>
</dbReference>
<gene>
    <name evidence="2" type="ordered locus">Pfl01_3190</name>
</gene>
<dbReference type="InterPro" id="IPR050678">
    <property type="entry name" value="DNA_Partitioning_ATPase"/>
</dbReference>
<dbReference type="eggNOG" id="COG1192">
    <property type="taxonomic scope" value="Bacteria"/>
</dbReference>
<evidence type="ECO:0000313" key="3">
    <source>
        <dbReference type="Proteomes" id="UP000002704"/>
    </source>
</evidence>
<reference evidence="2 3" key="1">
    <citation type="journal article" date="2009" name="Genome Biol.">
        <title>Genomic and genetic analyses of diversity and plant interactions of Pseudomonas fluorescens.</title>
        <authorList>
            <person name="Silby M.W."/>
            <person name="Cerdeno-Tarraga A.M."/>
            <person name="Vernikos G.S."/>
            <person name="Giddens S.R."/>
            <person name="Jackson R.W."/>
            <person name="Preston G.M."/>
            <person name="Zhang X.X."/>
            <person name="Moon C.D."/>
            <person name="Gehrig S.M."/>
            <person name="Godfrey S.A."/>
            <person name="Knight C.G."/>
            <person name="Malone J.G."/>
            <person name="Robinson Z."/>
            <person name="Spiers A.J."/>
            <person name="Harris S."/>
            <person name="Challis G.L."/>
            <person name="Yaxley A.M."/>
            <person name="Harris D."/>
            <person name="Seeger K."/>
            <person name="Murphy L."/>
            <person name="Rutter S."/>
            <person name="Squares R."/>
            <person name="Quail M.A."/>
            <person name="Saunders E."/>
            <person name="Mavromatis K."/>
            <person name="Brettin T.S."/>
            <person name="Bentley S.D."/>
            <person name="Hothersall J."/>
            <person name="Stephens E."/>
            <person name="Thomas C.M."/>
            <person name="Parkhill J."/>
            <person name="Levy S.B."/>
            <person name="Rainey P.B."/>
            <person name="Thomson N.R."/>
        </authorList>
    </citation>
    <scope>NUCLEOTIDE SEQUENCE [LARGE SCALE GENOMIC DNA]</scope>
    <source>
        <strain evidence="2 3">Pf0-1</strain>
    </source>
</reference>
<dbReference type="EMBL" id="CP000094">
    <property type="protein sequence ID" value="ABA74928.1"/>
    <property type="molecule type" value="Genomic_DNA"/>
</dbReference>
<evidence type="ECO:0000259" key="1">
    <source>
        <dbReference type="Pfam" id="PF13614"/>
    </source>
</evidence>
<dbReference type="Pfam" id="PF13614">
    <property type="entry name" value="AAA_31"/>
    <property type="match status" value="1"/>
</dbReference>
<organism evidence="2 3">
    <name type="scientific">Pseudomonas fluorescens (strain Pf0-1)</name>
    <dbReference type="NCBI Taxonomy" id="205922"/>
    <lineage>
        <taxon>Bacteria</taxon>
        <taxon>Pseudomonadati</taxon>
        <taxon>Pseudomonadota</taxon>
        <taxon>Gammaproteobacteria</taxon>
        <taxon>Pseudomonadales</taxon>
        <taxon>Pseudomonadaceae</taxon>
        <taxon>Pseudomonas</taxon>
    </lineage>
</organism>
<feature type="domain" description="AAA" evidence="1">
    <location>
        <begin position="6"/>
        <end position="206"/>
    </location>
</feature>
<dbReference type="PANTHER" id="PTHR13696:SF99">
    <property type="entry name" value="COBYRINIC ACID AC-DIAMIDE SYNTHASE"/>
    <property type="match status" value="1"/>
</dbReference>